<evidence type="ECO:0000256" key="1">
    <source>
        <dbReference type="SAM" id="Phobius"/>
    </source>
</evidence>
<proteinExistence type="predicted"/>
<reference evidence="3" key="1">
    <citation type="journal article" date="2012" name="MBio">
        <title>Comparative genome analysis of Trichophyton rubrum and related dermatophytes reveals candidate genes involved in infection.</title>
        <authorList>
            <person name="Martinez D.A."/>
            <person name="Oliver B.G."/>
            <person name="Graeser Y."/>
            <person name="Goldberg J.M."/>
            <person name="Li W."/>
            <person name="Martinez-Rossi N.M."/>
            <person name="Monod M."/>
            <person name="Shelest E."/>
            <person name="Barton R.C."/>
            <person name="Birch E."/>
            <person name="Brakhage A.A."/>
            <person name="Chen Z."/>
            <person name="Gurr S.J."/>
            <person name="Heiman D."/>
            <person name="Heitman J."/>
            <person name="Kosti I."/>
            <person name="Rossi A."/>
            <person name="Saif S."/>
            <person name="Samalova M."/>
            <person name="Saunders C.W."/>
            <person name="Shea T."/>
            <person name="Summerbell R.C."/>
            <person name="Xu J."/>
            <person name="Young S."/>
            <person name="Zeng Q."/>
            <person name="Birren B.W."/>
            <person name="Cuomo C.A."/>
            <person name="White T.C."/>
        </authorList>
    </citation>
    <scope>NUCLEOTIDE SEQUENCE [LARGE SCALE GENOMIC DNA]</scope>
    <source>
        <strain evidence="3">ATCC MYA-4604 / CBS 118893</strain>
    </source>
</reference>
<accession>E4UVF1</accession>
<feature type="transmembrane region" description="Helical" evidence="1">
    <location>
        <begin position="6"/>
        <end position="27"/>
    </location>
</feature>
<keyword evidence="1" id="KW-0472">Membrane</keyword>
<evidence type="ECO:0000313" key="3">
    <source>
        <dbReference type="Proteomes" id="UP000002669"/>
    </source>
</evidence>
<gene>
    <name evidence="2" type="ORF">MGYG_05278</name>
</gene>
<keyword evidence="1" id="KW-1133">Transmembrane helix</keyword>
<name>E4UVF1_ARTGP</name>
<protein>
    <submittedName>
        <fullName evidence="2">Uncharacterized protein</fullName>
    </submittedName>
</protein>
<sequence>MAATWPHVWTALATTSLVLIAGANLCFDRRRERILDRAAARENAVGEREERQMAELAELESLDHNMITSHNDEFFTDTIRTSYERTKEINKRFRSG</sequence>
<dbReference type="VEuPathDB" id="FungiDB:MGYG_05278"/>
<keyword evidence="1" id="KW-0812">Transmembrane</keyword>
<dbReference type="EMBL" id="DS989825">
    <property type="protein sequence ID" value="EFR02278.1"/>
    <property type="molecule type" value="Genomic_DNA"/>
</dbReference>
<evidence type="ECO:0000313" key="2">
    <source>
        <dbReference type="EMBL" id="EFR02278.1"/>
    </source>
</evidence>
<dbReference type="AlphaFoldDB" id="E4UVF1"/>
<dbReference type="GeneID" id="10027963"/>
<dbReference type="HOGENOM" id="CLU_2359286_0_0_1"/>
<dbReference type="InParanoid" id="E4UVF1"/>
<dbReference type="RefSeq" id="XP_003172689.1">
    <property type="nucleotide sequence ID" value="XM_003172641.1"/>
</dbReference>
<dbReference type="Proteomes" id="UP000002669">
    <property type="component" value="Unassembled WGS sequence"/>
</dbReference>
<organism evidence="3">
    <name type="scientific">Arthroderma gypseum (strain ATCC MYA-4604 / CBS 118893)</name>
    <name type="common">Microsporum gypseum</name>
    <dbReference type="NCBI Taxonomy" id="535722"/>
    <lineage>
        <taxon>Eukaryota</taxon>
        <taxon>Fungi</taxon>
        <taxon>Dikarya</taxon>
        <taxon>Ascomycota</taxon>
        <taxon>Pezizomycotina</taxon>
        <taxon>Eurotiomycetes</taxon>
        <taxon>Eurotiomycetidae</taxon>
        <taxon>Onygenales</taxon>
        <taxon>Arthrodermataceae</taxon>
        <taxon>Nannizzia</taxon>
    </lineage>
</organism>
<keyword evidence="3" id="KW-1185">Reference proteome</keyword>